<dbReference type="Proteomes" id="UP000664940">
    <property type="component" value="Unassembled WGS sequence"/>
</dbReference>
<reference evidence="1 2" key="1">
    <citation type="journal article" date="2020" name="Nature">
        <title>Six reference-quality genomes reveal evolution of bat adaptations.</title>
        <authorList>
            <person name="Jebb D."/>
            <person name="Huang Z."/>
            <person name="Pippel M."/>
            <person name="Hughes G.M."/>
            <person name="Lavrichenko K."/>
            <person name="Devanna P."/>
            <person name="Winkler S."/>
            <person name="Jermiin L.S."/>
            <person name="Skirmuntt E.C."/>
            <person name="Katzourakis A."/>
            <person name="Burkitt-Gray L."/>
            <person name="Ray D.A."/>
            <person name="Sullivan K.A.M."/>
            <person name="Roscito J.G."/>
            <person name="Kirilenko B.M."/>
            <person name="Davalos L.M."/>
            <person name="Corthals A.P."/>
            <person name="Power M.L."/>
            <person name="Jones G."/>
            <person name="Ransome R.D."/>
            <person name="Dechmann D.K.N."/>
            <person name="Locatelli A.G."/>
            <person name="Puechmaille S.J."/>
            <person name="Fedrigo O."/>
            <person name="Jarvis E.D."/>
            <person name="Hiller M."/>
            <person name="Vernes S.C."/>
            <person name="Myers E.W."/>
            <person name="Teeling E.C."/>
        </authorList>
    </citation>
    <scope>NUCLEOTIDE SEQUENCE [LARGE SCALE GENOMIC DNA]</scope>
    <source>
        <strain evidence="1">Bat1K_MPI-CBG_1</strain>
    </source>
</reference>
<evidence type="ECO:0000313" key="1">
    <source>
        <dbReference type="EMBL" id="KAF6109566.1"/>
    </source>
</evidence>
<comment type="caution">
    <text evidence="1">The sequence shown here is derived from an EMBL/GenBank/DDBJ whole genome shotgun (WGS) entry which is preliminary data.</text>
</comment>
<evidence type="ECO:0000313" key="2">
    <source>
        <dbReference type="Proteomes" id="UP000664940"/>
    </source>
</evidence>
<dbReference type="AlphaFoldDB" id="A0A834EAB0"/>
<gene>
    <name evidence="1" type="ORF">HJG60_010834</name>
</gene>
<protein>
    <submittedName>
        <fullName evidence="1">Uncharacterized protein</fullName>
    </submittedName>
</protein>
<proteinExistence type="predicted"/>
<dbReference type="EMBL" id="JABVXQ010000005">
    <property type="protein sequence ID" value="KAF6109566.1"/>
    <property type="molecule type" value="Genomic_DNA"/>
</dbReference>
<accession>A0A834EAB0</accession>
<sequence>MLSYPTVVLISISLIISDVEQLSMYPLATCMLSLKKCLFRSHANVLIRLFGVFVTKLYEFCIYFKYEPLIRYIICKYFLPQHHLLFHFANDFLCYAEAFKFGRVPSIYFCFWYFCCQIQKVIIKICIQKLTTYVFF</sequence>
<organism evidence="1 2">
    <name type="scientific">Phyllostomus discolor</name>
    <name type="common">pale spear-nosed bat</name>
    <dbReference type="NCBI Taxonomy" id="89673"/>
    <lineage>
        <taxon>Eukaryota</taxon>
        <taxon>Metazoa</taxon>
        <taxon>Chordata</taxon>
        <taxon>Craniata</taxon>
        <taxon>Vertebrata</taxon>
        <taxon>Euteleostomi</taxon>
        <taxon>Mammalia</taxon>
        <taxon>Eutheria</taxon>
        <taxon>Laurasiatheria</taxon>
        <taxon>Chiroptera</taxon>
        <taxon>Yangochiroptera</taxon>
        <taxon>Phyllostomidae</taxon>
        <taxon>Phyllostominae</taxon>
        <taxon>Phyllostomus</taxon>
    </lineage>
</organism>
<name>A0A834EAB0_9CHIR</name>